<gene>
    <name evidence="3" type="ORF">ATC03_02030</name>
</gene>
<organism evidence="3 4">
    <name type="scientific">Agromyces aureus</name>
    <dbReference type="NCBI Taxonomy" id="453304"/>
    <lineage>
        <taxon>Bacteria</taxon>
        <taxon>Bacillati</taxon>
        <taxon>Actinomycetota</taxon>
        <taxon>Actinomycetes</taxon>
        <taxon>Micrococcales</taxon>
        <taxon>Microbacteriaceae</taxon>
        <taxon>Agromyces</taxon>
    </lineage>
</organism>
<reference evidence="4" key="2">
    <citation type="submission" date="2016-01" db="EMBL/GenBank/DDBJ databases">
        <title>Complete genome sequence of Agromyces aureus AR33T and comparison with related organisms.</title>
        <authorList>
            <person name="Corretto E."/>
            <person name="Antonielli L."/>
            <person name="Sessitsch A."/>
            <person name="Brader G."/>
        </authorList>
    </citation>
    <scope>NUCLEOTIDE SEQUENCE [LARGE SCALE GENOMIC DNA]</scope>
    <source>
        <strain evidence="4">AR33</strain>
    </source>
</reference>
<dbReference type="RefSeq" id="WP_067872520.1">
    <property type="nucleotide sequence ID" value="NZ_CP013979.1"/>
</dbReference>
<evidence type="ECO:0000313" key="4">
    <source>
        <dbReference type="Proteomes" id="UP000078437"/>
    </source>
</evidence>
<dbReference type="AlphaFoldDB" id="A0A191WBV7"/>
<dbReference type="OrthoDB" id="3261135at2"/>
<protein>
    <recommendedName>
        <fullName evidence="2">DUF3631 domain-containing protein</fullName>
    </recommendedName>
</protein>
<keyword evidence="4" id="KW-1185">Reference proteome</keyword>
<feature type="compositionally biased region" description="Polar residues" evidence="1">
    <location>
        <begin position="361"/>
        <end position="381"/>
    </location>
</feature>
<proteinExistence type="predicted"/>
<dbReference type="KEGG" id="agy:ATC03_02030"/>
<accession>A0A191WBV7</accession>
<dbReference type="Proteomes" id="UP000078437">
    <property type="component" value="Chromosome"/>
</dbReference>
<evidence type="ECO:0000256" key="1">
    <source>
        <dbReference type="SAM" id="MobiDB-lite"/>
    </source>
</evidence>
<reference evidence="3 4" key="1">
    <citation type="journal article" date="2016" name="Int. J. Syst. Evol. Microbiol.">
        <title>Agromyces aureus sp. nov., isolated from the rhizosphere of Salix caprea L. grown in a heavy-metal-contaminated soil.</title>
        <authorList>
            <person name="Corretto E."/>
            <person name="Antonielli L."/>
            <person name="Sessitsch A."/>
            <person name="Compant S."/>
            <person name="Gorfer M."/>
            <person name="Kuffner M."/>
            <person name="Brader G."/>
        </authorList>
    </citation>
    <scope>NUCLEOTIDE SEQUENCE [LARGE SCALE GENOMIC DNA]</scope>
    <source>
        <strain evidence="3 4">AR33</strain>
    </source>
</reference>
<feature type="domain" description="DUF3631" evidence="2">
    <location>
        <begin position="173"/>
        <end position="355"/>
    </location>
</feature>
<dbReference type="Pfam" id="PF12307">
    <property type="entry name" value="DUF3631"/>
    <property type="match status" value="1"/>
</dbReference>
<dbReference type="EMBL" id="CP013979">
    <property type="protein sequence ID" value="ANJ25722.1"/>
    <property type="molecule type" value="Genomic_DNA"/>
</dbReference>
<dbReference type="InterPro" id="IPR022081">
    <property type="entry name" value="DUF3631"/>
</dbReference>
<dbReference type="STRING" id="453304.ATC03_02030"/>
<name>A0A191WBV7_9MICO</name>
<feature type="region of interest" description="Disordered" evidence="1">
    <location>
        <begin position="359"/>
        <end position="381"/>
    </location>
</feature>
<sequence>MLTGADILDKTKAALADYCILPSAEALDAITLWIAMTHASAAFDFAPRLVVKSVEKRSGKTRVLEVVDGMSHDPIRLVNASISYLFRRVELAGDQPPTLLLDEADTLFGSPRQAERNEDLRGLLNSGFQRGTLYGRVEGQTLKPREYRTFAMAALAGIGDLPDTIEDRAIVVRIKRRGPGEYAMPFRSRNDGGRLQQIRSELAAWLEDSIDDLAALRPDLPVVDRAADVWEPLCAIADYAGGQWPRQAWQAAKSLTSAQYDSVVDSSFSAQLLNDVRIVFGQLGTPKALPTAIIIERLSALDEAPWRTLNGTGLDPRILSRRLTPYGVRPVSVRIGTEVVRGYRHADLKDAWDRYLEPETQGDTTATSATQQPPSVALVTT</sequence>
<evidence type="ECO:0000259" key="2">
    <source>
        <dbReference type="Pfam" id="PF12307"/>
    </source>
</evidence>
<evidence type="ECO:0000313" key="3">
    <source>
        <dbReference type="EMBL" id="ANJ25722.1"/>
    </source>
</evidence>